<dbReference type="Gene3D" id="1.50.10.10">
    <property type="match status" value="1"/>
</dbReference>
<dbReference type="PANTHER" id="PTHR31084">
    <property type="entry name" value="ALPHA-L-FUCOSIDASE 2"/>
    <property type="match status" value="1"/>
</dbReference>
<dbReference type="PANTHER" id="PTHR31084:SF0">
    <property type="entry name" value="ALPHA-L-FUCOSIDASE 2"/>
    <property type="match status" value="1"/>
</dbReference>
<sequence length="76" mass="8749">MIDKRMRAWSNNYTLNINAEMNYWPAETCNMAELHAPLIEFIGRLAINGKKTAEINTVRGGGLRTIIRICGDKRRR</sequence>
<dbReference type="GO" id="GO:0005975">
    <property type="term" value="P:carbohydrate metabolic process"/>
    <property type="evidence" value="ECO:0007669"/>
    <property type="project" value="InterPro"/>
</dbReference>
<gene>
    <name evidence="2" type="ORF">PAT3040_03146</name>
</gene>
<evidence type="ECO:0000313" key="2">
    <source>
        <dbReference type="EMBL" id="GBG08559.1"/>
    </source>
</evidence>
<keyword evidence="3" id="KW-1185">Reference proteome</keyword>
<dbReference type="EMBL" id="BDQX01000171">
    <property type="protein sequence ID" value="GBG08559.1"/>
    <property type="molecule type" value="Genomic_DNA"/>
</dbReference>
<dbReference type="Proteomes" id="UP000245202">
    <property type="component" value="Unassembled WGS sequence"/>
</dbReference>
<name>A0A2R5ESC1_9BACL</name>
<reference evidence="2 3" key="1">
    <citation type="submission" date="2017-08" db="EMBL/GenBank/DDBJ databases">
        <title>Substantial Increase in Enzyme Production by Combined Drug-Resistance Mutations in Paenibacillus agaridevorans.</title>
        <authorList>
            <person name="Tanaka Y."/>
            <person name="Funane K."/>
            <person name="Hosaka T."/>
            <person name="Shiwa Y."/>
            <person name="Fujita N."/>
            <person name="Miyazaki T."/>
            <person name="Yoshikawa H."/>
            <person name="Murakami K."/>
            <person name="Kasahara K."/>
            <person name="Inaoka T."/>
            <person name="Hiraga Y."/>
            <person name="Ochi K."/>
        </authorList>
    </citation>
    <scope>NUCLEOTIDE SEQUENCE [LARGE SCALE GENOMIC DNA]</scope>
    <source>
        <strain evidence="2 3">T-3040</strain>
    </source>
</reference>
<evidence type="ECO:0000313" key="3">
    <source>
        <dbReference type="Proteomes" id="UP000245202"/>
    </source>
</evidence>
<protein>
    <submittedName>
        <fullName evidence="2">Putative alpha-L-fucosidase</fullName>
    </submittedName>
</protein>
<dbReference type="Pfam" id="PF22124">
    <property type="entry name" value="Glyco_hydro_95_cat"/>
    <property type="match status" value="1"/>
</dbReference>
<dbReference type="GO" id="GO:0004560">
    <property type="term" value="F:alpha-L-fucosidase activity"/>
    <property type="evidence" value="ECO:0007669"/>
    <property type="project" value="TreeGrafter"/>
</dbReference>
<dbReference type="InterPro" id="IPR012341">
    <property type="entry name" value="6hp_glycosidase-like_sf"/>
</dbReference>
<evidence type="ECO:0000259" key="1">
    <source>
        <dbReference type="Pfam" id="PF22124"/>
    </source>
</evidence>
<accession>A0A2R5ESC1</accession>
<feature type="domain" description="Glycosyl hydrolase family 95 catalytic" evidence="1">
    <location>
        <begin position="6"/>
        <end position="57"/>
    </location>
</feature>
<proteinExistence type="predicted"/>
<comment type="caution">
    <text evidence="2">The sequence shown here is derived from an EMBL/GenBank/DDBJ whole genome shotgun (WGS) entry which is preliminary data.</text>
</comment>
<dbReference type="InterPro" id="IPR054363">
    <property type="entry name" value="GH95_cat"/>
</dbReference>
<dbReference type="AlphaFoldDB" id="A0A2R5ESC1"/>
<organism evidence="2 3">
    <name type="scientific">Paenibacillus agaridevorans</name>
    <dbReference type="NCBI Taxonomy" id="171404"/>
    <lineage>
        <taxon>Bacteria</taxon>
        <taxon>Bacillati</taxon>
        <taxon>Bacillota</taxon>
        <taxon>Bacilli</taxon>
        <taxon>Bacillales</taxon>
        <taxon>Paenibacillaceae</taxon>
        <taxon>Paenibacillus</taxon>
    </lineage>
</organism>